<dbReference type="OrthoDB" id="3513522at2"/>
<organism evidence="1 2">
    <name type="scientific">Undibacterium pigrum</name>
    <dbReference type="NCBI Taxonomy" id="401470"/>
    <lineage>
        <taxon>Bacteria</taxon>
        <taxon>Pseudomonadati</taxon>
        <taxon>Pseudomonadota</taxon>
        <taxon>Betaproteobacteria</taxon>
        <taxon>Burkholderiales</taxon>
        <taxon>Oxalobacteraceae</taxon>
        <taxon>Undibacterium</taxon>
    </lineage>
</organism>
<proteinExistence type="predicted"/>
<evidence type="ECO:0000313" key="2">
    <source>
        <dbReference type="Proteomes" id="UP000247792"/>
    </source>
</evidence>
<dbReference type="SUPFAM" id="SSF52058">
    <property type="entry name" value="L domain-like"/>
    <property type="match status" value="1"/>
</dbReference>
<reference evidence="1 2" key="1">
    <citation type="submission" date="2018-05" db="EMBL/GenBank/DDBJ databases">
        <title>Genomic Encyclopedia of Type Strains, Phase IV (KMG-IV): sequencing the most valuable type-strain genomes for metagenomic binning, comparative biology and taxonomic classification.</title>
        <authorList>
            <person name="Goeker M."/>
        </authorList>
    </citation>
    <scope>NUCLEOTIDE SEQUENCE [LARGE SCALE GENOMIC DNA]</scope>
    <source>
        <strain evidence="1 2">DSM 19792</strain>
    </source>
</reference>
<dbReference type="InterPro" id="IPR032675">
    <property type="entry name" value="LRR_dom_sf"/>
</dbReference>
<dbReference type="AlphaFoldDB" id="A0A318J3Z4"/>
<accession>A0A318J3Z4</accession>
<gene>
    <name evidence="1" type="ORF">DFR42_10771</name>
</gene>
<sequence length="218" mass="24464">MNKFISRIQNDVQDKNSLAWKKLCDYVDQLADSGGEEFSPRAFLGNELFSQIHTLPASIGKLSKVKKILLYGSKLKRIPAEIGGMTSLEDFDPYTSYDLHWLPYEITLCKNLVSSRISTRALYGNYKHRMGFPSLARNPVRYDGETLKCSICQRAISYAETNQLWVSLRIGTDVVPLLVNACSSSCEEKLPCPPEDYVQTPHKGGSLLIQPPASELRS</sequence>
<dbReference type="Gene3D" id="3.80.10.10">
    <property type="entry name" value="Ribonuclease Inhibitor"/>
    <property type="match status" value="1"/>
</dbReference>
<name>A0A318J3Z4_9BURK</name>
<comment type="caution">
    <text evidence="1">The sequence shown here is derived from an EMBL/GenBank/DDBJ whole genome shotgun (WGS) entry which is preliminary data.</text>
</comment>
<protein>
    <recommendedName>
        <fullName evidence="3">Leucine rich repeat (LRR) protein</fullName>
    </recommendedName>
</protein>
<dbReference type="Proteomes" id="UP000247792">
    <property type="component" value="Unassembled WGS sequence"/>
</dbReference>
<evidence type="ECO:0000313" key="1">
    <source>
        <dbReference type="EMBL" id="PXX41420.1"/>
    </source>
</evidence>
<evidence type="ECO:0008006" key="3">
    <source>
        <dbReference type="Google" id="ProtNLM"/>
    </source>
</evidence>
<dbReference type="EMBL" id="QJKB01000007">
    <property type="protein sequence ID" value="PXX41420.1"/>
    <property type="molecule type" value="Genomic_DNA"/>
</dbReference>
<dbReference type="RefSeq" id="WP_110256654.1">
    <property type="nucleotide sequence ID" value="NZ_QJKB01000007.1"/>
</dbReference>
<keyword evidence="2" id="KW-1185">Reference proteome</keyword>